<keyword evidence="2" id="KW-1185">Reference proteome</keyword>
<dbReference type="Proteomes" id="UP001163823">
    <property type="component" value="Chromosome 8"/>
</dbReference>
<name>A0AAD7PM53_QUISA</name>
<dbReference type="KEGG" id="qsa:O6P43_020307"/>
<proteinExistence type="predicted"/>
<comment type="caution">
    <text evidence="1">The sequence shown here is derived from an EMBL/GenBank/DDBJ whole genome shotgun (WGS) entry which is preliminary data.</text>
</comment>
<dbReference type="AlphaFoldDB" id="A0AAD7PM53"/>
<evidence type="ECO:0000313" key="1">
    <source>
        <dbReference type="EMBL" id="KAJ7959775.1"/>
    </source>
</evidence>
<sequence length="80" mass="9391">MSYVDNEEKQDYVADNKKKQDHVFDNQRKQYDVNQTRAEKPCGLVYTDMHMAIMHVPDRNVHAKGALMQDPPHERCCTIL</sequence>
<dbReference type="EMBL" id="JARAOO010000008">
    <property type="protein sequence ID" value="KAJ7959775.1"/>
    <property type="molecule type" value="Genomic_DNA"/>
</dbReference>
<gene>
    <name evidence="1" type="ORF">O6P43_020307</name>
</gene>
<reference evidence="1" key="1">
    <citation type="journal article" date="2023" name="Science">
        <title>Elucidation of the pathway for biosynthesis of saponin adjuvants from the soapbark tree.</title>
        <authorList>
            <person name="Reed J."/>
            <person name="Orme A."/>
            <person name="El-Demerdash A."/>
            <person name="Owen C."/>
            <person name="Martin L.B.B."/>
            <person name="Misra R.C."/>
            <person name="Kikuchi S."/>
            <person name="Rejzek M."/>
            <person name="Martin A.C."/>
            <person name="Harkess A."/>
            <person name="Leebens-Mack J."/>
            <person name="Louveau T."/>
            <person name="Stephenson M.J."/>
            <person name="Osbourn A."/>
        </authorList>
    </citation>
    <scope>NUCLEOTIDE SEQUENCE</scope>
    <source>
        <strain evidence="1">S10</strain>
    </source>
</reference>
<evidence type="ECO:0000313" key="2">
    <source>
        <dbReference type="Proteomes" id="UP001163823"/>
    </source>
</evidence>
<accession>A0AAD7PM53</accession>
<protein>
    <submittedName>
        <fullName evidence="1">Uncharacterized protein</fullName>
    </submittedName>
</protein>
<organism evidence="1 2">
    <name type="scientific">Quillaja saponaria</name>
    <name type="common">Soap bark tree</name>
    <dbReference type="NCBI Taxonomy" id="32244"/>
    <lineage>
        <taxon>Eukaryota</taxon>
        <taxon>Viridiplantae</taxon>
        <taxon>Streptophyta</taxon>
        <taxon>Embryophyta</taxon>
        <taxon>Tracheophyta</taxon>
        <taxon>Spermatophyta</taxon>
        <taxon>Magnoliopsida</taxon>
        <taxon>eudicotyledons</taxon>
        <taxon>Gunneridae</taxon>
        <taxon>Pentapetalae</taxon>
        <taxon>rosids</taxon>
        <taxon>fabids</taxon>
        <taxon>Fabales</taxon>
        <taxon>Quillajaceae</taxon>
        <taxon>Quillaja</taxon>
    </lineage>
</organism>